<dbReference type="GO" id="GO:0003676">
    <property type="term" value="F:nucleic acid binding"/>
    <property type="evidence" value="ECO:0007669"/>
    <property type="project" value="InterPro"/>
</dbReference>
<dbReference type="GO" id="GO:0004519">
    <property type="term" value="F:endonuclease activity"/>
    <property type="evidence" value="ECO:0007669"/>
    <property type="project" value="UniProtKB-KW"/>
</dbReference>
<name>A0A0D2NMD6_HYPSF</name>
<dbReference type="GO" id="GO:0016787">
    <property type="term" value="F:hydrolase activity"/>
    <property type="evidence" value="ECO:0007669"/>
    <property type="project" value="UniProtKB-KW"/>
</dbReference>
<dbReference type="EMBL" id="KN817597">
    <property type="protein sequence ID" value="KJA17871.1"/>
    <property type="molecule type" value="Genomic_DNA"/>
</dbReference>
<protein>
    <recommendedName>
        <fullName evidence="13">GAG-pre-integrase domain-containing protein</fullName>
    </recommendedName>
</protein>
<sequence>MVDEGQLSDISKTTGTPKFCEPCVLGKMKKQPFTHKGQRATRPLQMIHSDVGGPVTPQDRHGNRYWISFIDDCKRFP</sequence>
<keyword evidence="9" id="KW-0808">Transferase</keyword>
<organism evidence="11 12">
    <name type="scientific">Hypholoma sublateritium (strain FD-334 SS-4)</name>
    <dbReference type="NCBI Taxonomy" id="945553"/>
    <lineage>
        <taxon>Eukaryota</taxon>
        <taxon>Fungi</taxon>
        <taxon>Dikarya</taxon>
        <taxon>Basidiomycota</taxon>
        <taxon>Agaricomycotina</taxon>
        <taxon>Agaricomycetes</taxon>
        <taxon>Agaricomycetidae</taxon>
        <taxon>Agaricales</taxon>
        <taxon>Agaricineae</taxon>
        <taxon>Strophariaceae</taxon>
        <taxon>Hypholoma</taxon>
    </lineage>
</organism>
<evidence type="ECO:0008006" key="13">
    <source>
        <dbReference type="Google" id="ProtNLM"/>
    </source>
</evidence>
<gene>
    <name evidence="11" type="ORF">HYPSUDRAFT_99352</name>
</gene>
<evidence type="ECO:0000256" key="10">
    <source>
        <dbReference type="ARBA" id="ARBA00023172"/>
    </source>
</evidence>
<evidence type="ECO:0000256" key="6">
    <source>
        <dbReference type="ARBA" id="ARBA00022842"/>
    </source>
</evidence>
<keyword evidence="5" id="KW-0378">Hydrolase</keyword>
<proteinExistence type="predicted"/>
<evidence type="ECO:0000256" key="2">
    <source>
        <dbReference type="ARBA" id="ARBA00022722"/>
    </source>
</evidence>
<dbReference type="AlphaFoldDB" id="A0A0D2NMD6"/>
<keyword evidence="2" id="KW-0540">Nuclease</keyword>
<dbReference type="PANTHER" id="PTHR42648:SF11">
    <property type="entry name" value="TRANSPOSON TY4-P GAG-POL POLYPROTEIN"/>
    <property type="match status" value="1"/>
</dbReference>
<dbReference type="InterPro" id="IPR036397">
    <property type="entry name" value="RNaseH_sf"/>
</dbReference>
<accession>A0A0D2NMD6</accession>
<dbReference type="OrthoDB" id="7691805at2759"/>
<dbReference type="Proteomes" id="UP000054270">
    <property type="component" value="Unassembled WGS sequence"/>
</dbReference>
<evidence type="ECO:0000256" key="5">
    <source>
        <dbReference type="ARBA" id="ARBA00022801"/>
    </source>
</evidence>
<dbReference type="GO" id="GO:0006310">
    <property type="term" value="P:DNA recombination"/>
    <property type="evidence" value="ECO:0007669"/>
    <property type="project" value="UniProtKB-KW"/>
</dbReference>
<dbReference type="GO" id="GO:0046872">
    <property type="term" value="F:metal ion binding"/>
    <property type="evidence" value="ECO:0007669"/>
    <property type="project" value="UniProtKB-KW"/>
</dbReference>
<keyword evidence="7" id="KW-0229">DNA integration</keyword>
<keyword evidence="8" id="KW-0695">RNA-directed DNA polymerase</keyword>
<dbReference type="GO" id="GO:0015074">
    <property type="term" value="P:DNA integration"/>
    <property type="evidence" value="ECO:0007669"/>
    <property type="project" value="UniProtKB-KW"/>
</dbReference>
<feature type="non-terminal residue" evidence="11">
    <location>
        <position position="77"/>
    </location>
</feature>
<dbReference type="InterPro" id="IPR039537">
    <property type="entry name" value="Retrotran_Ty1/copia-like"/>
</dbReference>
<dbReference type="Gene3D" id="3.30.420.10">
    <property type="entry name" value="Ribonuclease H-like superfamily/Ribonuclease H"/>
    <property type="match status" value="1"/>
</dbReference>
<keyword evidence="9" id="KW-0239">DNA-directed DNA polymerase</keyword>
<evidence type="ECO:0000256" key="1">
    <source>
        <dbReference type="ARBA" id="ARBA00022695"/>
    </source>
</evidence>
<dbReference type="GO" id="GO:0003964">
    <property type="term" value="F:RNA-directed DNA polymerase activity"/>
    <property type="evidence" value="ECO:0007669"/>
    <property type="project" value="UniProtKB-KW"/>
</dbReference>
<evidence type="ECO:0000256" key="4">
    <source>
        <dbReference type="ARBA" id="ARBA00022759"/>
    </source>
</evidence>
<keyword evidence="12" id="KW-1185">Reference proteome</keyword>
<keyword evidence="6" id="KW-0460">Magnesium</keyword>
<evidence type="ECO:0000256" key="8">
    <source>
        <dbReference type="ARBA" id="ARBA00022918"/>
    </source>
</evidence>
<keyword evidence="10" id="KW-0233">DNA recombination</keyword>
<dbReference type="GO" id="GO:0003887">
    <property type="term" value="F:DNA-directed DNA polymerase activity"/>
    <property type="evidence" value="ECO:0007669"/>
    <property type="project" value="UniProtKB-KW"/>
</dbReference>
<keyword evidence="1" id="KW-0548">Nucleotidyltransferase</keyword>
<keyword evidence="3" id="KW-0479">Metal-binding</keyword>
<evidence type="ECO:0000313" key="11">
    <source>
        <dbReference type="EMBL" id="KJA17871.1"/>
    </source>
</evidence>
<keyword evidence="4" id="KW-0255">Endonuclease</keyword>
<dbReference type="PANTHER" id="PTHR42648">
    <property type="entry name" value="TRANSPOSASE, PUTATIVE-RELATED"/>
    <property type="match status" value="1"/>
</dbReference>
<evidence type="ECO:0000313" key="12">
    <source>
        <dbReference type="Proteomes" id="UP000054270"/>
    </source>
</evidence>
<evidence type="ECO:0000256" key="9">
    <source>
        <dbReference type="ARBA" id="ARBA00022932"/>
    </source>
</evidence>
<evidence type="ECO:0000256" key="7">
    <source>
        <dbReference type="ARBA" id="ARBA00022908"/>
    </source>
</evidence>
<dbReference type="OMA" id="YWISFID"/>
<reference evidence="12" key="1">
    <citation type="submission" date="2014-04" db="EMBL/GenBank/DDBJ databases">
        <title>Evolutionary Origins and Diversification of the Mycorrhizal Mutualists.</title>
        <authorList>
            <consortium name="DOE Joint Genome Institute"/>
            <consortium name="Mycorrhizal Genomics Consortium"/>
            <person name="Kohler A."/>
            <person name="Kuo A."/>
            <person name="Nagy L.G."/>
            <person name="Floudas D."/>
            <person name="Copeland A."/>
            <person name="Barry K.W."/>
            <person name="Cichocki N."/>
            <person name="Veneault-Fourrey C."/>
            <person name="LaButti K."/>
            <person name="Lindquist E.A."/>
            <person name="Lipzen A."/>
            <person name="Lundell T."/>
            <person name="Morin E."/>
            <person name="Murat C."/>
            <person name="Riley R."/>
            <person name="Ohm R."/>
            <person name="Sun H."/>
            <person name="Tunlid A."/>
            <person name="Henrissat B."/>
            <person name="Grigoriev I.V."/>
            <person name="Hibbett D.S."/>
            <person name="Martin F."/>
        </authorList>
    </citation>
    <scope>NUCLEOTIDE SEQUENCE [LARGE SCALE GENOMIC DNA]</scope>
    <source>
        <strain evidence="12">FD-334 SS-4</strain>
    </source>
</reference>
<evidence type="ECO:0000256" key="3">
    <source>
        <dbReference type="ARBA" id="ARBA00022723"/>
    </source>
</evidence>